<reference evidence="1" key="1">
    <citation type="submission" date="2023-08" db="EMBL/GenBank/DDBJ databases">
        <title>Identification and Characterization of Two Closely Related Virga-like Viruses Latently Infecting Rubber Trees (Hevea brasiliensis).</title>
        <authorList>
            <person name="Zhao R."/>
            <person name="Su X."/>
            <person name="Huang X."/>
        </authorList>
    </citation>
    <scope>NUCLEOTIDE SEQUENCE</scope>
    <source>
        <strain evidence="1">HN</strain>
    </source>
</reference>
<proteinExistence type="predicted"/>
<sequence>MSSVKCYVSASDFIRLVLSPVMYFPISVSTFQESVLSCRSLGVESVPKLVGVFVDLNSSIVIFNINLVSVSLQYLAAVNYNESVWEEYRSGLLGLKISCGISGNINTVLLCGGVINSNG</sequence>
<protein>
    <submittedName>
        <fullName evidence="1">Uncharacterized protein</fullName>
    </submittedName>
</protein>
<organism evidence="1">
    <name type="scientific">Rubber tree latent virus 2</name>
    <dbReference type="NCBI Taxonomy" id="3079710"/>
    <lineage>
        <taxon>Viruses</taxon>
        <taxon>Riboviria</taxon>
        <taxon>Orthornavirae</taxon>
        <taxon>Kitrinoviricota</taxon>
        <taxon>Alsuviricetes</taxon>
        <taxon>Martellivirales</taxon>
        <taxon>Virgaviridae</taxon>
    </lineage>
</organism>
<name>A0AA96PML4_9VIRU</name>
<accession>A0AA96PML4</accession>
<evidence type="ECO:0000313" key="1">
    <source>
        <dbReference type="EMBL" id="WNV36302.1"/>
    </source>
</evidence>
<dbReference type="EMBL" id="OR500511">
    <property type="protein sequence ID" value="WNV36302.1"/>
    <property type="molecule type" value="Genomic_RNA"/>
</dbReference>